<proteinExistence type="predicted"/>
<feature type="non-terminal residue" evidence="2">
    <location>
        <position position="162"/>
    </location>
</feature>
<feature type="non-terminal residue" evidence="2">
    <location>
        <position position="1"/>
    </location>
</feature>
<reference evidence="2" key="1">
    <citation type="submission" date="2023-01" db="EMBL/GenBank/DDBJ databases">
        <authorList>
            <person name="Piombo E."/>
        </authorList>
    </citation>
    <scope>NUCLEOTIDE SEQUENCE</scope>
</reference>
<evidence type="ECO:0000256" key="1">
    <source>
        <dbReference type="SAM" id="MobiDB-lite"/>
    </source>
</evidence>
<dbReference type="GO" id="GO:0016702">
    <property type="term" value="F:oxidoreductase activity, acting on single donors with incorporation of molecular oxygen, incorporation of two atoms of oxygen"/>
    <property type="evidence" value="ECO:0007669"/>
    <property type="project" value="InterPro"/>
</dbReference>
<dbReference type="AlphaFoldDB" id="A0AA35M7X1"/>
<accession>A0AA35M7X1</accession>
<dbReference type="GO" id="GO:0005506">
    <property type="term" value="F:iron ion binding"/>
    <property type="evidence" value="ECO:0007669"/>
    <property type="project" value="InterPro"/>
</dbReference>
<name>A0AA35M7X1_9HYPO</name>
<organism evidence="2 3">
    <name type="scientific">Clonostachys chloroleuca</name>
    <dbReference type="NCBI Taxonomy" id="1926264"/>
    <lineage>
        <taxon>Eukaryota</taxon>
        <taxon>Fungi</taxon>
        <taxon>Dikarya</taxon>
        <taxon>Ascomycota</taxon>
        <taxon>Pezizomycotina</taxon>
        <taxon>Sordariomycetes</taxon>
        <taxon>Hypocreomycetidae</taxon>
        <taxon>Hypocreales</taxon>
        <taxon>Bionectriaceae</taxon>
        <taxon>Clonostachys</taxon>
    </lineage>
</organism>
<dbReference type="SUPFAM" id="SSF49482">
    <property type="entry name" value="Aromatic compound dioxygenase"/>
    <property type="match status" value="1"/>
</dbReference>
<sequence>TEGTVLGHFHTHEAEHVNAGSLISYRPDCEPLFVLYSLNNTDGKPISSRGPKPIYRRSTQRGFTTTSPDGRGVLTSVETGNFVSRLLSRYHTLFRTIGPILYVKDNPYKSADAVLSVKGSPVFLIKKAEDEDLANQYGVKLGSALPTYDFVLITDRAAAKLH</sequence>
<protein>
    <submittedName>
        <fullName evidence="2">Uncharacterized protein</fullName>
    </submittedName>
</protein>
<feature type="region of interest" description="Disordered" evidence="1">
    <location>
        <begin position="47"/>
        <end position="70"/>
    </location>
</feature>
<keyword evidence="3" id="KW-1185">Reference proteome</keyword>
<dbReference type="InterPro" id="IPR015889">
    <property type="entry name" value="Intradiol_dOase_core"/>
</dbReference>
<dbReference type="Proteomes" id="UP001160390">
    <property type="component" value="Unassembled WGS sequence"/>
</dbReference>
<evidence type="ECO:0000313" key="3">
    <source>
        <dbReference type="Proteomes" id="UP001160390"/>
    </source>
</evidence>
<evidence type="ECO:0000313" key="2">
    <source>
        <dbReference type="EMBL" id="CAI6091311.1"/>
    </source>
</evidence>
<dbReference type="EMBL" id="CABFNP030001099">
    <property type="protein sequence ID" value="CAI6091311.1"/>
    <property type="molecule type" value="Genomic_DNA"/>
</dbReference>
<comment type="caution">
    <text evidence="2">The sequence shown here is derived from an EMBL/GenBank/DDBJ whole genome shotgun (WGS) entry which is preliminary data.</text>
</comment>
<gene>
    <name evidence="2" type="ORF">CCHLO57077_00013601</name>
</gene>